<dbReference type="GO" id="GO:0046872">
    <property type="term" value="F:metal ion binding"/>
    <property type="evidence" value="ECO:0007669"/>
    <property type="project" value="UniProtKB-KW"/>
</dbReference>
<feature type="active site" description="Proton acceptor" evidence="4">
    <location>
        <position position="164"/>
    </location>
</feature>
<evidence type="ECO:0000313" key="6">
    <source>
        <dbReference type="EMBL" id="MDO6452804.1"/>
    </source>
</evidence>
<dbReference type="Gene3D" id="3.40.630.10">
    <property type="entry name" value="Zn peptidases"/>
    <property type="match status" value="1"/>
</dbReference>
<dbReference type="InterPro" id="IPR002933">
    <property type="entry name" value="Peptidase_M20"/>
</dbReference>
<dbReference type="EMBL" id="JAUOPG010000002">
    <property type="protein sequence ID" value="MDO6452804.1"/>
    <property type="molecule type" value="Genomic_DNA"/>
</dbReference>
<feature type="active site" evidence="4">
    <location>
        <position position="103"/>
    </location>
</feature>
<keyword evidence="1" id="KW-0479">Metal-binding</keyword>
<dbReference type="Gene3D" id="3.30.70.360">
    <property type="match status" value="1"/>
</dbReference>
<comment type="caution">
    <text evidence="6">The sequence shown here is derived from an EMBL/GenBank/DDBJ whole genome shotgun (WGS) entry which is preliminary data.</text>
</comment>
<dbReference type="AlphaFoldDB" id="A0AAW7XEZ5"/>
<dbReference type="SUPFAM" id="SSF53187">
    <property type="entry name" value="Zn-dependent exopeptidases"/>
    <property type="match status" value="1"/>
</dbReference>
<dbReference type="Pfam" id="PF01546">
    <property type="entry name" value="Peptidase_M20"/>
    <property type="match status" value="1"/>
</dbReference>
<evidence type="ECO:0000256" key="4">
    <source>
        <dbReference type="PIRSR" id="PIRSR037238-1"/>
    </source>
</evidence>
<evidence type="ECO:0000256" key="1">
    <source>
        <dbReference type="ARBA" id="ARBA00022723"/>
    </source>
</evidence>
<reference evidence="6" key="1">
    <citation type="submission" date="2023-07" db="EMBL/GenBank/DDBJ databases">
        <title>Genome content predicts the carbon catabolic preferences of heterotrophic bacteria.</title>
        <authorList>
            <person name="Gralka M."/>
        </authorList>
    </citation>
    <scope>NUCLEOTIDE SEQUENCE</scope>
    <source>
        <strain evidence="6">I2M16</strain>
    </source>
</reference>
<dbReference type="Pfam" id="PF07687">
    <property type="entry name" value="M20_dimer"/>
    <property type="match status" value="1"/>
</dbReference>
<dbReference type="Proteomes" id="UP001169862">
    <property type="component" value="Unassembled WGS sequence"/>
</dbReference>
<gene>
    <name evidence="6" type="ORF">Q4490_04430</name>
</gene>
<dbReference type="CDD" id="cd03885">
    <property type="entry name" value="M20_CPDG2"/>
    <property type="match status" value="1"/>
</dbReference>
<sequence>MSSETFAPWLEWLDTQQTMMLEQTIALASINSGSLHAEGVNRVADALIELASGLGGEVERLPVAPYVSVNTQGVKQESALGDAVRITKRPDAPLQVFFCGHMDTVFPKDSAFQSVTWLDDNTINGPGVADLKGGLLVMLKAIEAFERSPWADQIGWQILFNPDEEIGSPSSAALIAEAASKVDVGMIYEPCMPDGNLAGARKGSGNFTLVVNGKAAHAGREHHLGRNAIRAVSDFVSALDDLNGQRDGVTINPGFIQGGGAVNIVPDLCTMRFNIRLERTEDESWCTQHIEALLQQLNSRDGIHAELHGGFGRKPKQLTPANTQLFEWLKACGNALGMSLSWHPTGGCCDGNNLAGAGIPNIDTLGVQGGSIHSDQEYMFVNSLSERAKLSALLLMKLATEDTRWLTTTKISTTKTSTTGDKPCC</sequence>
<dbReference type="InterPro" id="IPR050072">
    <property type="entry name" value="Peptidase_M20A"/>
</dbReference>
<dbReference type="PIRSF" id="PIRSF037238">
    <property type="entry name" value="Carboxypeptidase_G2"/>
    <property type="match status" value="1"/>
</dbReference>
<dbReference type="InterPro" id="IPR036264">
    <property type="entry name" value="Bact_exopeptidase_dim_dom"/>
</dbReference>
<name>A0AAW7XEZ5_9GAMM</name>
<keyword evidence="2 6" id="KW-0378">Hydrolase</keyword>
<feature type="domain" description="Peptidase M20 dimerisation" evidence="5">
    <location>
        <begin position="200"/>
        <end position="299"/>
    </location>
</feature>
<evidence type="ECO:0000256" key="2">
    <source>
        <dbReference type="ARBA" id="ARBA00022801"/>
    </source>
</evidence>
<dbReference type="NCBIfam" id="NF005602">
    <property type="entry name" value="PRK07338.1"/>
    <property type="match status" value="1"/>
</dbReference>
<dbReference type="InterPro" id="IPR011650">
    <property type="entry name" value="Peptidase_M20_dimer"/>
</dbReference>
<accession>A0AAW7XEZ5</accession>
<dbReference type="GO" id="GO:0016787">
    <property type="term" value="F:hydrolase activity"/>
    <property type="evidence" value="ECO:0007669"/>
    <property type="project" value="UniProtKB-KW"/>
</dbReference>
<dbReference type="InterPro" id="IPR017150">
    <property type="entry name" value="Pept_M20_glutamate_carboxypep"/>
</dbReference>
<dbReference type="PANTHER" id="PTHR43808">
    <property type="entry name" value="ACETYLORNITHINE DEACETYLASE"/>
    <property type="match status" value="1"/>
</dbReference>
<protein>
    <submittedName>
        <fullName evidence="6">Hydrolase</fullName>
    </submittedName>
</protein>
<dbReference type="RefSeq" id="WP_303548838.1">
    <property type="nucleotide sequence ID" value="NZ_JAUOPG010000002.1"/>
</dbReference>
<proteinExistence type="predicted"/>
<keyword evidence="3" id="KW-0170">Cobalt</keyword>
<evidence type="ECO:0000259" key="5">
    <source>
        <dbReference type="Pfam" id="PF07687"/>
    </source>
</evidence>
<dbReference type="PANTHER" id="PTHR43808:SF9">
    <property type="entry name" value="BLL0789 PROTEIN"/>
    <property type="match status" value="1"/>
</dbReference>
<evidence type="ECO:0000313" key="7">
    <source>
        <dbReference type="Proteomes" id="UP001169862"/>
    </source>
</evidence>
<organism evidence="6 7">
    <name type="scientific">Neptunomonas phycophila</name>
    <dbReference type="NCBI Taxonomy" id="1572645"/>
    <lineage>
        <taxon>Bacteria</taxon>
        <taxon>Pseudomonadati</taxon>
        <taxon>Pseudomonadota</taxon>
        <taxon>Gammaproteobacteria</taxon>
        <taxon>Oceanospirillales</taxon>
        <taxon>Oceanospirillaceae</taxon>
        <taxon>Neptunomonas</taxon>
    </lineage>
</organism>
<dbReference type="SUPFAM" id="SSF55031">
    <property type="entry name" value="Bacterial exopeptidase dimerisation domain"/>
    <property type="match status" value="1"/>
</dbReference>
<evidence type="ECO:0000256" key="3">
    <source>
        <dbReference type="ARBA" id="ARBA00023285"/>
    </source>
</evidence>